<dbReference type="Pfam" id="PF11164">
    <property type="entry name" value="DUF2948"/>
    <property type="match status" value="1"/>
</dbReference>
<evidence type="ECO:0000313" key="2">
    <source>
        <dbReference type="Proteomes" id="UP000262379"/>
    </source>
</evidence>
<reference evidence="2" key="1">
    <citation type="submission" date="2018-08" db="EMBL/GenBank/DDBJ databases">
        <authorList>
            <person name="Im W.T."/>
        </authorList>
    </citation>
    <scope>NUCLEOTIDE SEQUENCE [LARGE SCALE GENOMIC DNA]</scope>
    <source>
        <strain evidence="2">LA-28</strain>
    </source>
</reference>
<dbReference type="RefSeq" id="WP_116624341.1">
    <property type="nucleotide sequence ID" value="NZ_QURN01000009.1"/>
</dbReference>
<name>A0A371XCX3_9HYPH</name>
<accession>A0A371XCX3</accession>
<organism evidence="1 2">
    <name type="scientific">Mesorhizobium denitrificans</name>
    <dbReference type="NCBI Taxonomy" id="2294114"/>
    <lineage>
        <taxon>Bacteria</taxon>
        <taxon>Pseudomonadati</taxon>
        <taxon>Pseudomonadota</taxon>
        <taxon>Alphaproteobacteria</taxon>
        <taxon>Hyphomicrobiales</taxon>
        <taxon>Phyllobacteriaceae</taxon>
        <taxon>Mesorhizobium</taxon>
    </lineage>
</organism>
<dbReference type="Proteomes" id="UP000262379">
    <property type="component" value="Unassembled WGS sequence"/>
</dbReference>
<dbReference type="EMBL" id="QURN01000009">
    <property type="protein sequence ID" value="RFC67089.1"/>
    <property type="molecule type" value="Genomic_DNA"/>
</dbReference>
<protein>
    <submittedName>
        <fullName evidence="1">DUF2948 family protein</fullName>
    </submittedName>
</protein>
<gene>
    <name evidence="1" type="ORF">DY251_13030</name>
</gene>
<sequence>MTPLKLIALDADDLDIVSAHVQDAVLKVGEIQFDAAHKRLILPMNRFAWEAAKGVVRQHNERRNAVLQFDRVLGVQSAGIERDKPKEILSLLAMGFAADDEPAGTIELLFAGGGAIRVQVECVEARLADLGGAWEASSRPAHKV</sequence>
<proteinExistence type="predicted"/>
<keyword evidence="2" id="KW-1185">Reference proteome</keyword>
<dbReference type="InterPro" id="IPR021335">
    <property type="entry name" value="DUF2948"/>
</dbReference>
<dbReference type="AlphaFoldDB" id="A0A371XCX3"/>
<comment type="caution">
    <text evidence="1">The sequence shown here is derived from an EMBL/GenBank/DDBJ whole genome shotgun (WGS) entry which is preliminary data.</text>
</comment>
<evidence type="ECO:0000313" key="1">
    <source>
        <dbReference type="EMBL" id="RFC67089.1"/>
    </source>
</evidence>